<dbReference type="PANTHER" id="PTHR30482">
    <property type="entry name" value="HIGH-AFFINITY BRANCHED-CHAIN AMINO ACID TRANSPORT SYSTEM PERMEASE"/>
    <property type="match status" value="1"/>
</dbReference>
<name>A0A926P219_9HYPH</name>
<accession>A0A926P219</accession>
<feature type="transmembrane region" description="Helical" evidence="6">
    <location>
        <begin position="17"/>
        <end position="35"/>
    </location>
</feature>
<evidence type="ECO:0000313" key="8">
    <source>
        <dbReference type="Proteomes" id="UP000598467"/>
    </source>
</evidence>
<dbReference type="GO" id="GO:0015658">
    <property type="term" value="F:branched-chain amino acid transmembrane transporter activity"/>
    <property type="evidence" value="ECO:0007669"/>
    <property type="project" value="InterPro"/>
</dbReference>
<comment type="subcellular location">
    <subcellularLocation>
        <location evidence="1">Cell membrane</location>
        <topology evidence="1">Multi-pass membrane protein</topology>
    </subcellularLocation>
</comment>
<dbReference type="PANTHER" id="PTHR30482:SF17">
    <property type="entry name" value="ABC TRANSPORTER ATP-BINDING PROTEIN"/>
    <property type="match status" value="1"/>
</dbReference>
<dbReference type="Proteomes" id="UP000598467">
    <property type="component" value="Unassembled WGS sequence"/>
</dbReference>
<feature type="transmembrane region" description="Helical" evidence="6">
    <location>
        <begin position="220"/>
        <end position="239"/>
    </location>
</feature>
<dbReference type="CDD" id="cd06581">
    <property type="entry name" value="TM_PBP1_LivM_like"/>
    <property type="match status" value="1"/>
</dbReference>
<evidence type="ECO:0000256" key="6">
    <source>
        <dbReference type="SAM" id="Phobius"/>
    </source>
</evidence>
<evidence type="ECO:0000256" key="5">
    <source>
        <dbReference type="ARBA" id="ARBA00023136"/>
    </source>
</evidence>
<evidence type="ECO:0000256" key="4">
    <source>
        <dbReference type="ARBA" id="ARBA00022989"/>
    </source>
</evidence>
<organism evidence="7 8">
    <name type="scientific">Roseibium aggregatum</name>
    <dbReference type="NCBI Taxonomy" id="187304"/>
    <lineage>
        <taxon>Bacteria</taxon>
        <taxon>Pseudomonadati</taxon>
        <taxon>Pseudomonadota</taxon>
        <taxon>Alphaproteobacteria</taxon>
        <taxon>Hyphomicrobiales</taxon>
        <taxon>Stappiaceae</taxon>
        <taxon>Roseibium</taxon>
    </lineage>
</organism>
<proteinExistence type="predicted"/>
<sequence>MSAATYTISRSTPVSRAAAVAGLILCLFLAAAPWWAGRADLRLMSEIFLYLSLASLWNLLAGYAGLVSVGQQAFVGFGGYMLFAFTMFLGVSPLLAIPIAGVLGAVVALPVAILIFRLRGAYFAIGTWVIAEVFRLVFAQVSDLGGGSGTSLPIDVVKSIAASRSARESTSYWLALGIAVLVIAVAFLFLRSRQGLALTAIRDNELAAKSLGIDIWKTKLVVYIVTAALTAATGALIFLQKLRISPDAAFSVNDWTAFVIFIVVIGGIGTLEGPIIGTIIFFALRETLADLGTIYLLVLGLVAIVVMLRAPKGLWGMLRAKVGIEFFPLARRVVKPSETQDGRHGK</sequence>
<feature type="transmembrane region" description="Helical" evidence="6">
    <location>
        <begin position="172"/>
        <end position="190"/>
    </location>
</feature>
<dbReference type="Pfam" id="PF02653">
    <property type="entry name" value="BPD_transp_2"/>
    <property type="match status" value="1"/>
</dbReference>
<dbReference type="InterPro" id="IPR043428">
    <property type="entry name" value="LivM-like"/>
</dbReference>
<evidence type="ECO:0000256" key="1">
    <source>
        <dbReference type="ARBA" id="ARBA00004651"/>
    </source>
</evidence>
<dbReference type="AlphaFoldDB" id="A0A926P219"/>
<evidence type="ECO:0000256" key="3">
    <source>
        <dbReference type="ARBA" id="ARBA00022692"/>
    </source>
</evidence>
<feature type="transmembrane region" description="Helical" evidence="6">
    <location>
        <begin position="47"/>
        <end position="66"/>
    </location>
</feature>
<feature type="transmembrane region" description="Helical" evidence="6">
    <location>
        <begin position="291"/>
        <end position="310"/>
    </location>
</feature>
<dbReference type="GO" id="GO:0005886">
    <property type="term" value="C:plasma membrane"/>
    <property type="evidence" value="ECO:0007669"/>
    <property type="project" value="UniProtKB-SubCell"/>
</dbReference>
<comment type="caution">
    <text evidence="7">The sequence shown here is derived from an EMBL/GenBank/DDBJ whole genome shotgun (WGS) entry which is preliminary data.</text>
</comment>
<dbReference type="EMBL" id="JABFCZ010000024">
    <property type="protein sequence ID" value="MBD1548581.1"/>
    <property type="molecule type" value="Genomic_DNA"/>
</dbReference>
<gene>
    <name evidence="7" type="ORF">HK439_20145</name>
</gene>
<feature type="transmembrane region" description="Helical" evidence="6">
    <location>
        <begin position="73"/>
        <end position="91"/>
    </location>
</feature>
<protein>
    <submittedName>
        <fullName evidence="7">Branched-chain amino acid ABC transporter permease</fullName>
    </submittedName>
</protein>
<reference evidence="7" key="1">
    <citation type="submission" date="2020-05" db="EMBL/GenBank/DDBJ databases">
        <title>Identification of trans-AT polyketide cluster in two marine bacteria, producers of a novel glutaramide-containing polyketide sesbanimide D and analogs.</title>
        <authorList>
            <person name="Kacar D."/>
            <person name="Rodriguez P."/>
            <person name="Canedo L."/>
            <person name="Gonzalez E."/>
            <person name="Galan B."/>
            <person name="De La Calle F."/>
            <person name="Garcia J.L."/>
        </authorList>
    </citation>
    <scope>NUCLEOTIDE SEQUENCE</scope>
    <source>
        <strain evidence="7">PHM038</strain>
    </source>
</reference>
<dbReference type="InterPro" id="IPR001851">
    <property type="entry name" value="ABC_transp_permease"/>
</dbReference>
<evidence type="ECO:0000313" key="7">
    <source>
        <dbReference type="EMBL" id="MBD1548581.1"/>
    </source>
</evidence>
<feature type="transmembrane region" description="Helical" evidence="6">
    <location>
        <begin position="259"/>
        <end position="284"/>
    </location>
</feature>
<evidence type="ECO:0000256" key="2">
    <source>
        <dbReference type="ARBA" id="ARBA00022475"/>
    </source>
</evidence>
<feature type="transmembrane region" description="Helical" evidence="6">
    <location>
        <begin position="97"/>
        <end position="116"/>
    </location>
</feature>
<keyword evidence="5 6" id="KW-0472">Membrane</keyword>
<dbReference type="RefSeq" id="WP_190293270.1">
    <property type="nucleotide sequence ID" value="NZ_JABFCZ010000024.1"/>
</dbReference>
<keyword evidence="3 6" id="KW-0812">Transmembrane</keyword>
<keyword evidence="2" id="KW-1003">Cell membrane</keyword>
<keyword evidence="4 6" id="KW-1133">Transmembrane helix</keyword>